<name>A0ABU2SW45_9ACTN</name>
<sequence>MASPGYGKRSAPGQARRATDTFTHLPAREAYIASHIDRLPDGAAMDVKTLAKELPYGQQALRTALNNLSEAGHLRRVREPADEDSTQWVFRTYFSRTARSDAWWERWLNEGDEPQPDPKPQRSPAYTALATLGRTDFRLALSAKECADLEPLAAEWLARGIPPAQLIAALTTALPSPVHHPAAFTRSRLTEKMPPEPPPTRTPATTAPARRIMECTSCRTPGRPEALSGGLCRPCQGPDVPAAGPSPEEHEASVRAHMARVRAGLRRAGRG</sequence>
<evidence type="ECO:0008006" key="4">
    <source>
        <dbReference type="Google" id="ProtNLM"/>
    </source>
</evidence>
<gene>
    <name evidence="2" type="ORF">RM609_29605</name>
</gene>
<dbReference type="EMBL" id="JAVRFI010000028">
    <property type="protein sequence ID" value="MDT0453206.1"/>
    <property type="molecule type" value="Genomic_DNA"/>
</dbReference>
<feature type="region of interest" description="Disordered" evidence="1">
    <location>
        <begin position="1"/>
        <end position="22"/>
    </location>
</feature>
<keyword evidence="3" id="KW-1185">Reference proteome</keyword>
<protein>
    <recommendedName>
        <fullName evidence="4">MarR family transcriptional regulator</fullName>
    </recommendedName>
</protein>
<feature type="region of interest" description="Disordered" evidence="1">
    <location>
        <begin position="236"/>
        <end position="255"/>
    </location>
</feature>
<organism evidence="2 3">
    <name type="scientific">Streptomyces hesseae</name>
    <dbReference type="NCBI Taxonomy" id="3075519"/>
    <lineage>
        <taxon>Bacteria</taxon>
        <taxon>Bacillati</taxon>
        <taxon>Actinomycetota</taxon>
        <taxon>Actinomycetes</taxon>
        <taxon>Kitasatosporales</taxon>
        <taxon>Streptomycetaceae</taxon>
        <taxon>Streptomyces</taxon>
    </lineage>
</organism>
<comment type="caution">
    <text evidence="2">The sequence shown here is derived from an EMBL/GenBank/DDBJ whole genome shotgun (WGS) entry which is preliminary data.</text>
</comment>
<proteinExistence type="predicted"/>
<reference evidence="2" key="1">
    <citation type="submission" date="2024-05" db="EMBL/GenBank/DDBJ databases">
        <title>30 novel species of actinomycetes from the DSMZ collection.</title>
        <authorList>
            <person name="Nouioui I."/>
        </authorList>
    </citation>
    <scope>NUCLEOTIDE SEQUENCE</scope>
    <source>
        <strain evidence="2">DSM 40473</strain>
    </source>
</reference>
<evidence type="ECO:0000256" key="1">
    <source>
        <dbReference type="SAM" id="MobiDB-lite"/>
    </source>
</evidence>
<accession>A0ABU2SW45</accession>
<evidence type="ECO:0000313" key="2">
    <source>
        <dbReference type="EMBL" id="MDT0453206.1"/>
    </source>
</evidence>
<evidence type="ECO:0000313" key="3">
    <source>
        <dbReference type="Proteomes" id="UP001180531"/>
    </source>
</evidence>
<dbReference type="Proteomes" id="UP001180531">
    <property type="component" value="Unassembled WGS sequence"/>
</dbReference>
<dbReference type="RefSeq" id="WP_311614881.1">
    <property type="nucleotide sequence ID" value="NZ_JAVRFI010000028.1"/>
</dbReference>